<dbReference type="Pfam" id="PF01810">
    <property type="entry name" value="LysE"/>
    <property type="match status" value="1"/>
</dbReference>
<feature type="transmembrane region" description="Helical" evidence="6">
    <location>
        <begin position="46"/>
        <end position="69"/>
    </location>
</feature>
<dbReference type="AlphaFoldDB" id="A0A1I0XKU8"/>
<name>A0A1I0XKU8_9RHOB</name>
<feature type="transmembrane region" description="Helical" evidence="6">
    <location>
        <begin position="187"/>
        <end position="205"/>
    </location>
</feature>
<feature type="transmembrane region" description="Helical" evidence="6">
    <location>
        <begin position="119"/>
        <end position="140"/>
    </location>
</feature>
<keyword evidence="5 6" id="KW-0472">Membrane</keyword>
<evidence type="ECO:0000256" key="2">
    <source>
        <dbReference type="ARBA" id="ARBA00022475"/>
    </source>
</evidence>
<evidence type="ECO:0000256" key="3">
    <source>
        <dbReference type="ARBA" id="ARBA00022692"/>
    </source>
</evidence>
<protein>
    <submittedName>
        <fullName evidence="7">Threonine/homoserine/homoserine lactone efflux protein</fullName>
    </submittedName>
</protein>
<dbReference type="InterPro" id="IPR001123">
    <property type="entry name" value="LeuE-type"/>
</dbReference>
<dbReference type="STRING" id="871651.SAMN05421688_2399"/>
<gene>
    <name evidence="7" type="ORF">SAMN05421688_2399</name>
</gene>
<proteinExistence type="predicted"/>
<keyword evidence="3 6" id="KW-0812">Transmembrane</keyword>
<keyword evidence="4 6" id="KW-1133">Transmembrane helix</keyword>
<dbReference type="RefSeq" id="WP_092064992.1">
    <property type="nucleotide sequence ID" value="NZ_FOJU01000003.1"/>
</dbReference>
<dbReference type="GO" id="GO:0015171">
    <property type="term" value="F:amino acid transmembrane transporter activity"/>
    <property type="evidence" value="ECO:0007669"/>
    <property type="project" value="TreeGrafter"/>
</dbReference>
<feature type="transmembrane region" description="Helical" evidence="6">
    <location>
        <begin position="6"/>
        <end position="25"/>
    </location>
</feature>
<accession>A0A1I0XKU8</accession>
<dbReference type="PIRSF" id="PIRSF006324">
    <property type="entry name" value="LeuE"/>
    <property type="match status" value="1"/>
</dbReference>
<dbReference type="PANTHER" id="PTHR30086:SF20">
    <property type="entry name" value="ARGININE EXPORTER PROTEIN ARGO-RELATED"/>
    <property type="match status" value="1"/>
</dbReference>
<dbReference type="EMBL" id="FOJU01000003">
    <property type="protein sequence ID" value="SFB01632.1"/>
    <property type="molecule type" value="Genomic_DNA"/>
</dbReference>
<evidence type="ECO:0000313" key="8">
    <source>
        <dbReference type="Proteomes" id="UP000198796"/>
    </source>
</evidence>
<keyword evidence="2" id="KW-1003">Cell membrane</keyword>
<feature type="transmembrane region" description="Helical" evidence="6">
    <location>
        <begin position="152"/>
        <end position="175"/>
    </location>
</feature>
<evidence type="ECO:0000256" key="4">
    <source>
        <dbReference type="ARBA" id="ARBA00022989"/>
    </source>
</evidence>
<organism evidence="7 8">
    <name type="scientific">Poseidonocella pacifica</name>
    <dbReference type="NCBI Taxonomy" id="871651"/>
    <lineage>
        <taxon>Bacteria</taxon>
        <taxon>Pseudomonadati</taxon>
        <taxon>Pseudomonadota</taxon>
        <taxon>Alphaproteobacteria</taxon>
        <taxon>Rhodobacterales</taxon>
        <taxon>Roseobacteraceae</taxon>
        <taxon>Poseidonocella</taxon>
    </lineage>
</organism>
<dbReference type="Proteomes" id="UP000198796">
    <property type="component" value="Unassembled WGS sequence"/>
</dbReference>
<keyword evidence="8" id="KW-1185">Reference proteome</keyword>
<comment type="subcellular location">
    <subcellularLocation>
        <location evidence="1">Cell membrane</location>
        <topology evidence="1">Multi-pass membrane protein</topology>
    </subcellularLocation>
</comment>
<evidence type="ECO:0000256" key="5">
    <source>
        <dbReference type="ARBA" id="ARBA00023136"/>
    </source>
</evidence>
<dbReference type="PANTHER" id="PTHR30086">
    <property type="entry name" value="ARGININE EXPORTER PROTEIN ARGO"/>
    <property type="match status" value="1"/>
</dbReference>
<dbReference type="OrthoDB" id="9807053at2"/>
<evidence type="ECO:0000313" key="7">
    <source>
        <dbReference type="EMBL" id="SFB01632.1"/>
    </source>
</evidence>
<evidence type="ECO:0000256" key="6">
    <source>
        <dbReference type="SAM" id="Phobius"/>
    </source>
</evidence>
<sequence length="206" mass="21377">MLTTLLAMDPVVIGVFAMAALLLNVTPGPDMMFITASGLAGGLRGGCAAALGVAAGVFCHILLAAAGLAALLTQVPMALDVIRFGGAAYLLYIAWRSWNASEPTTVRGRSDVVQAFRRGLLTNLFNPKVALFILAFLPQFTNPEAGPVAHQILWLGSFLVLSAAATGCLLGYFAGLLAARIRRGARLLNRIAAVLFGGLAARLAVG</sequence>
<evidence type="ECO:0000256" key="1">
    <source>
        <dbReference type="ARBA" id="ARBA00004651"/>
    </source>
</evidence>
<dbReference type="GO" id="GO:0005886">
    <property type="term" value="C:plasma membrane"/>
    <property type="evidence" value="ECO:0007669"/>
    <property type="project" value="UniProtKB-SubCell"/>
</dbReference>
<reference evidence="7 8" key="1">
    <citation type="submission" date="2016-10" db="EMBL/GenBank/DDBJ databases">
        <authorList>
            <person name="de Groot N.N."/>
        </authorList>
    </citation>
    <scope>NUCLEOTIDE SEQUENCE [LARGE SCALE GENOMIC DNA]</scope>
    <source>
        <strain evidence="7 8">DSM 29316</strain>
    </source>
</reference>